<dbReference type="Proteomes" id="UP000218399">
    <property type="component" value="Unassembled WGS sequence"/>
</dbReference>
<accession>A0A2A2EJ06</accession>
<sequence length="299" mass="34370">MEFMCCEQAMDVRFGTGGDWITGMTSKAIAVVGAKPVSLPRDEMYVGVQVGDGADIEGWERDNTGINISQKNPTYCELTAHYWLWKNSDAQVKGLMHYRRILGSPGVRAVPFESMDERKAKALTSEDVDELLSQYDVILPKAHNYISETALEHYEKTHITGYCFDIIREYMKENETEYLSVFESVLQRKSSHLFNMFVSRATTFNAYSAWLFPVLEYVEERTDVSTYSAYEQRVYGYLSELLLDVWIEVNNFSCVEVPVLFLQHQNLPKRYAIGLLKKMGIMNPAKKEIQRLDKANRKG</sequence>
<evidence type="ECO:0000259" key="1">
    <source>
        <dbReference type="Pfam" id="PF14393"/>
    </source>
</evidence>
<organism evidence="2 3">
    <name type="scientific">Bifidobacterium criceti</name>
    <dbReference type="NCBI Taxonomy" id="1960969"/>
    <lineage>
        <taxon>Bacteria</taxon>
        <taxon>Bacillati</taxon>
        <taxon>Actinomycetota</taxon>
        <taxon>Actinomycetes</taxon>
        <taxon>Bifidobacteriales</taxon>
        <taxon>Bifidobacteriaceae</taxon>
        <taxon>Bifidobacterium</taxon>
    </lineage>
</organism>
<proteinExistence type="predicted"/>
<gene>
    <name evidence="2" type="ORF">B1526_0194</name>
</gene>
<dbReference type="Pfam" id="PF14393">
    <property type="entry name" value="DUF4422"/>
    <property type="match status" value="1"/>
</dbReference>
<dbReference type="AlphaFoldDB" id="A0A2A2EJ06"/>
<name>A0A2A2EJ06_9BIFI</name>
<feature type="domain" description="DUF4422" evidence="1">
    <location>
        <begin position="29"/>
        <end position="250"/>
    </location>
</feature>
<reference evidence="2 3" key="1">
    <citation type="journal article" date="2017" name="ISME J.">
        <title>Unveiling bifidobacterial biogeography across the mammalian branch of the tree of life.</title>
        <authorList>
            <person name="Milani C."/>
            <person name="Mangifesta M."/>
            <person name="Mancabelli L."/>
            <person name="Lugli G.A."/>
            <person name="James K."/>
            <person name="Duranti S."/>
            <person name="Turroni F."/>
            <person name="Ferrario C."/>
            <person name="Ossiprandi M.C."/>
            <person name="van Sinderen D."/>
            <person name="Ventura M."/>
        </authorList>
    </citation>
    <scope>NUCLEOTIDE SEQUENCE [LARGE SCALE GENOMIC DNA]</scope>
    <source>
        <strain evidence="3">Ham19E</strain>
    </source>
</reference>
<evidence type="ECO:0000313" key="3">
    <source>
        <dbReference type="Proteomes" id="UP000218399"/>
    </source>
</evidence>
<dbReference type="InterPro" id="IPR025536">
    <property type="entry name" value="DUF4422"/>
</dbReference>
<evidence type="ECO:0000313" key="2">
    <source>
        <dbReference type="EMBL" id="PAU69001.1"/>
    </source>
</evidence>
<comment type="caution">
    <text evidence="2">The sequence shown here is derived from an EMBL/GenBank/DDBJ whole genome shotgun (WGS) entry which is preliminary data.</text>
</comment>
<dbReference type="EMBL" id="MVOH01000002">
    <property type="protein sequence ID" value="PAU69001.1"/>
    <property type="molecule type" value="Genomic_DNA"/>
</dbReference>
<keyword evidence="3" id="KW-1185">Reference proteome</keyword>
<protein>
    <submittedName>
        <fullName evidence="2">Polysaccharide biosynthesis protein</fullName>
    </submittedName>
</protein>